<dbReference type="OrthoDB" id="25818at2759"/>
<dbReference type="GeneID" id="25912654"/>
<reference evidence="6 7" key="1">
    <citation type="submission" date="2011-02" db="EMBL/GenBank/DDBJ databases">
        <title>The Genome Sequence of Sphaeroforma arctica JP610.</title>
        <authorList>
            <consortium name="The Broad Institute Genome Sequencing Platform"/>
            <person name="Russ C."/>
            <person name="Cuomo C."/>
            <person name="Young S.K."/>
            <person name="Zeng Q."/>
            <person name="Gargeya S."/>
            <person name="Alvarado L."/>
            <person name="Berlin A."/>
            <person name="Chapman S.B."/>
            <person name="Chen Z."/>
            <person name="Freedman E."/>
            <person name="Gellesch M."/>
            <person name="Goldberg J."/>
            <person name="Griggs A."/>
            <person name="Gujja S."/>
            <person name="Heilman E."/>
            <person name="Heiman D."/>
            <person name="Howarth C."/>
            <person name="Mehta T."/>
            <person name="Neiman D."/>
            <person name="Pearson M."/>
            <person name="Roberts A."/>
            <person name="Saif S."/>
            <person name="Shea T."/>
            <person name="Shenoy N."/>
            <person name="Sisk P."/>
            <person name="Stolte C."/>
            <person name="Sykes S."/>
            <person name="White J."/>
            <person name="Yandava C."/>
            <person name="Burger G."/>
            <person name="Gray M.W."/>
            <person name="Holland P.W.H."/>
            <person name="King N."/>
            <person name="Lang F.B.F."/>
            <person name="Roger A.J."/>
            <person name="Ruiz-Trillo I."/>
            <person name="Haas B."/>
            <person name="Nusbaum C."/>
            <person name="Birren B."/>
        </authorList>
    </citation>
    <scope>NUCLEOTIDE SEQUENCE [LARGE SCALE GENOMIC DNA]</scope>
    <source>
        <strain evidence="6 7">JP610</strain>
    </source>
</reference>
<evidence type="ECO:0000256" key="4">
    <source>
        <dbReference type="ARBA" id="ARBA00023315"/>
    </source>
</evidence>
<name>A0A0L0FEW9_9EUKA</name>
<dbReference type="InterPro" id="IPR011004">
    <property type="entry name" value="Trimer_LpxA-like_sf"/>
</dbReference>
<dbReference type="PANTHER" id="PTHR43017:SF1">
    <property type="entry name" value="ACETYLTRANSFERASE YJL218W-RELATED"/>
    <property type="match status" value="1"/>
</dbReference>
<dbReference type="CDD" id="cd03357">
    <property type="entry name" value="LbH_MAT_GAT"/>
    <property type="match status" value="1"/>
</dbReference>
<dbReference type="Pfam" id="PF12464">
    <property type="entry name" value="Mac"/>
    <property type="match status" value="1"/>
</dbReference>
<evidence type="ECO:0000256" key="1">
    <source>
        <dbReference type="ARBA" id="ARBA00007274"/>
    </source>
</evidence>
<dbReference type="Proteomes" id="UP000054560">
    <property type="component" value="Unassembled WGS sequence"/>
</dbReference>
<keyword evidence="4" id="KW-0012">Acyltransferase</keyword>
<comment type="similarity">
    <text evidence="1">Belongs to the transferase hexapeptide repeat family.</text>
</comment>
<dbReference type="SUPFAM" id="SSF51161">
    <property type="entry name" value="Trimeric LpxA-like enzymes"/>
    <property type="match status" value="1"/>
</dbReference>
<evidence type="ECO:0000259" key="5">
    <source>
        <dbReference type="SMART" id="SM01266"/>
    </source>
</evidence>
<gene>
    <name evidence="6" type="ORF">SARC_12150</name>
</gene>
<protein>
    <recommendedName>
        <fullName evidence="5">Maltose/galactoside acetyltransferase domain-containing protein</fullName>
    </recommendedName>
</protein>
<evidence type="ECO:0000313" key="7">
    <source>
        <dbReference type="Proteomes" id="UP000054560"/>
    </source>
</evidence>
<dbReference type="InterPro" id="IPR024688">
    <property type="entry name" value="Mac_dom"/>
</dbReference>
<dbReference type="InterPro" id="IPR001451">
    <property type="entry name" value="Hexapep"/>
</dbReference>
<feature type="domain" description="Maltose/galactoside acetyltransferase" evidence="5">
    <location>
        <begin position="8"/>
        <end position="62"/>
    </location>
</feature>
<dbReference type="Pfam" id="PF14602">
    <property type="entry name" value="Hexapep_2"/>
    <property type="match status" value="1"/>
</dbReference>
<dbReference type="GO" id="GO:0008870">
    <property type="term" value="F:galactoside O-acetyltransferase activity"/>
    <property type="evidence" value="ECO:0007669"/>
    <property type="project" value="TreeGrafter"/>
</dbReference>
<dbReference type="PANTHER" id="PTHR43017">
    <property type="entry name" value="GALACTOSIDE O-ACETYLTRANSFERASE"/>
    <property type="match status" value="1"/>
</dbReference>
<organism evidence="6 7">
    <name type="scientific">Sphaeroforma arctica JP610</name>
    <dbReference type="NCBI Taxonomy" id="667725"/>
    <lineage>
        <taxon>Eukaryota</taxon>
        <taxon>Ichthyosporea</taxon>
        <taxon>Ichthyophonida</taxon>
        <taxon>Sphaeroforma</taxon>
    </lineage>
</organism>
<proteinExistence type="inferred from homology"/>
<dbReference type="EMBL" id="KQ243697">
    <property type="protein sequence ID" value="KNC75324.1"/>
    <property type="molecule type" value="Genomic_DNA"/>
</dbReference>
<dbReference type="FunFam" id="2.160.10.10:FF:000008">
    <property type="entry name" value="Maltose O-acetyltransferase"/>
    <property type="match status" value="1"/>
</dbReference>
<dbReference type="RefSeq" id="XP_014149226.1">
    <property type="nucleotide sequence ID" value="XM_014293751.1"/>
</dbReference>
<dbReference type="AlphaFoldDB" id="A0A0L0FEW9"/>
<dbReference type="STRING" id="667725.A0A0L0FEW9"/>
<dbReference type="eggNOG" id="KOG4750">
    <property type="taxonomic scope" value="Eukaryota"/>
</dbReference>
<dbReference type="InterPro" id="IPR039369">
    <property type="entry name" value="LacA-like"/>
</dbReference>
<accession>A0A0L0FEW9</accession>
<dbReference type="Gene3D" id="2.160.10.10">
    <property type="entry name" value="Hexapeptide repeat proteins"/>
    <property type="match status" value="1"/>
</dbReference>
<keyword evidence="2" id="KW-0808">Transferase</keyword>
<dbReference type="SMART" id="SM01266">
    <property type="entry name" value="Mac"/>
    <property type="match status" value="1"/>
</dbReference>
<keyword evidence="3" id="KW-0677">Repeat</keyword>
<keyword evidence="7" id="KW-1185">Reference proteome</keyword>
<sequence>MTDARSEKQKMLDGDLYIAFTEELTNDRQTAKAICWEINQMHPSKTGERNALVEKLFQQKLDNVRLEPPFYCDYGYNISVGKNFYMNHGCCILDCNLVTFGDDVLFGPGCQVTTATHPTDAEARARGDEYAKPITVGDKCWFGANVTVCPGVTIGDNVVVGAGAVVTKDLPSNTVCTGVPAKVIKHITTEQ</sequence>
<evidence type="ECO:0000256" key="3">
    <source>
        <dbReference type="ARBA" id="ARBA00022737"/>
    </source>
</evidence>
<evidence type="ECO:0000256" key="2">
    <source>
        <dbReference type="ARBA" id="ARBA00022679"/>
    </source>
</evidence>
<evidence type="ECO:0000313" key="6">
    <source>
        <dbReference type="EMBL" id="KNC75324.1"/>
    </source>
</evidence>